<keyword evidence="2" id="KW-1185">Reference proteome</keyword>
<feature type="compositionally biased region" description="Basic residues" evidence="1">
    <location>
        <begin position="1"/>
        <end position="11"/>
    </location>
</feature>
<sequence length="110" mass="12555">DNQSRRPKASHPRISGKQYSDRNSANWTNHRQISLGLKPCQKSVCSSKPSQPQERPRKRKDARSTIVPMFPEAFCLGRRESNSHDKLLDDILMNRKIGLKFAGESPGKLR</sequence>
<feature type="compositionally biased region" description="Polar residues" evidence="1">
    <location>
        <begin position="17"/>
        <end position="32"/>
    </location>
</feature>
<dbReference type="Proteomes" id="UP000515163">
    <property type="component" value="Unplaced"/>
</dbReference>
<organism evidence="2 3">
    <name type="scientific">Actinia tenebrosa</name>
    <name type="common">Australian red waratah sea anemone</name>
    <dbReference type="NCBI Taxonomy" id="6105"/>
    <lineage>
        <taxon>Eukaryota</taxon>
        <taxon>Metazoa</taxon>
        <taxon>Cnidaria</taxon>
        <taxon>Anthozoa</taxon>
        <taxon>Hexacorallia</taxon>
        <taxon>Actiniaria</taxon>
        <taxon>Actiniidae</taxon>
        <taxon>Actinia</taxon>
    </lineage>
</organism>
<feature type="compositionally biased region" description="Polar residues" evidence="1">
    <location>
        <begin position="43"/>
        <end position="53"/>
    </location>
</feature>
<dbReference type="KEGG" id="aten:116301963"/>
<protein>
    <submittedName>
        <fullName evidence="3">Uncharacterized protein LOC116301963</fullName>
    </submittedName>
</protein>
<evidence type="ECO:0000256" key="1">
    <source>
        <dbReference type="SAM" id="MobiDB-lite"/>
    </source>
</evidence>
<evidence type="ECO:0000313" key="2">
    <source>
        <dbReference type="Proteomes" id="UP000515163"/>
    </source>
</evidence>
<dbReference type="OrthoDB" id="10581794at2759"/>
<evidence type="ECO:0000313" key="3">
    <source>
        <dbReference type="RefSeq" id="XP_031566994.1"/>
    </source>
</evidence>
<dbReference type="GeneID" id="116301963"/>
<accession>A0A6P8IJN0</accession>
<name>A0A6P8IJN0_ACTTE</name>
<feature type="region of interest" description="Disordered" evidence="1">
    <location>
        <begin position="1"/>
        <end position="66"/>
    </location>
</feature>
<reference evidence="3" key="1">
    <citation type="submission" date="2025-08" db="UniProtKB">
        <authorList>
            <consortium name="RefSeq"/>
        </authorList>
    </citation>
    <scope>IDENTIFICATION</scope>
    <source>
        <tissue evidence="3">Tentacle</tissue>
    </source>
</reference>
<dbReference type="InParanoid" id="A0A6P8IJN0"/>
<gene>
    <name evidence="3" type="primary">LOC116301963</name>
</gene>
<dbReference type="RefSeq" id="XP_031566994.1">
    <property type="nucleotide sequence ID" value="XM_031711134.1"/>
</dbReference>
<dbReference type="AlphaFoldDB" id="A0A6P8IJN0"/>
<proteinExistence type="predicted"/>
<feature type="non-terminal residue" evidence="3">
    <location>
        <position position="1"/>
    </location>
</feature>